<dbReference type="SUPFAM" id="SSF55931">
    <property type="entry name" value="Glutamine synthetase/guanido kinase"/>
    <property type="match status" value="1"/>
</dbReference>
<dbReference type="InterPro" id="IPR004413">
    <property type="entry name" value="GatB"/>
</dbReference>
<dbReference type="GO" id="GO:0050567">
    <property type="term" value="F:glutaminyl-tRNA synthase (glutamine-hydrolyzing) activity"/>
    <property type="evidence" value="ECO:0007669"/>
    <property type="project" value="UniProtKB-UniRule"/>
</dbReference>
<dbReference type="Pfam" id="PF02934">
    <property type="entry name" value="GatB_N"/>
    <property type="match status" value="1"/>
</dbReference>
<dbReference type="PANTHER" id="PTHR11659:SF4">
    <property type="entry name" value="ASPARTYL_GLUTAMYL-TRNA(GLN) AMIDOTRANSFERASE SUBUNIT B_E CATALYTIC DOMAIN-CONTAINING PROTEIN"/>
    <property type="match status" value="1"/>
</dbReference>
<keyword evidence="6 10" id="KW-0648">Protein biosynthesis</keyword>
<dbReference type="HAMAP" id="MF_00121">
    <property type="entry name" value="GatB"/>
    <property type="match status" value="1"/>
</dbReference>
<evidence type="ECO:0000256" key="1">
    <source>
        <dbReference type="ARBA" id="ARBA00005306"/>
    </source>
</evidence>
<evidence type="ECO:0000256" key="9">
    <source>
        <dbReference type="ARBA" id="ARBA00047913"/>
    </source>
</evidence>
<proteinExistence type="inferred from homology"/>
<comment type="caution">
    <text evidence="13">The sequence shown here is derived from an EMBL/GenBank/DDBJ whole genome shotgun (WGS) entry which is preliminary data.</text>
</comment>
<protein>
    <recommendedName>
        <fullName evidence="10">Aspartyl/glutamyl-tRNA(Asn/Gln) amidotransferase subunit B</fullName>
        <shortName evidence="10">Asp/Glu-ADT subunit B</shortName>
        <ecNumber evidence="10">6.3.5.-</ecNumber>
    </recommendedName>
</protein>
<dbReference type="InterPro" id="IPR018027">
    <property type="entry name" value="Asn/Gln_amidotransferase"/>
</dbReference>
<dbReference type="InterPro" id="IPR017959">
    <property type="entry name" value="Asn/Gln-tRNA_amidoTrfase_suB/E"/>
</dbReference>
<dbReference type="InterPro" id="IPR003789">
    <property type="entry name" value="Asn/Gln_tRNA_amidoTrase-B-like"/>
</dbReference>
<dbReference type="GO" id="GO:0006412">
    <property type="term" value="P:translation"/>
    <property type="evidence" value="ECO:0007669"/>
    <property type="project" value="UniProtKB-UniRule"/>
</dbReference>
<evidence type="ECO:0000256" key="11">
    <source>
        <dbReference type="SAM" id="MobiDB-lite"/>
    </source>
</evidence>
<comment type="similarity">
    <text evidence="1 10">Belongs to the GatB/GatE family. GatB subfamily.</text>
</comment>
<dbReference type="AlphaFoldDB" id="A0A1F7UPB7"/>
<dbReference type="EMBL" id="MGEJ01000014">
    <property type="protein sequence ID" value="OGL80121.1"/>
    <property type="molecule type" value="Genomic_DNA"/>
</dbReference>
<dbReference type="SUPFAM" id="SSF89095">
    <property type="entry name" value="GatB/YqeY motif"/>
    <property type="match status" value="1"/>
</dbReference>
<evidence type="ECO:0000256" key="2">
    <source>
        <dbReference type="ARBA" id="ARBA00011123"/>
    </source>
</evidence>
<organism evidence="13 14">
    <name type="scientific">Candidatus Uhrbacteria bacterium RIFCSPLOWO2_01_FULL_47_24</name>
    <dbReference type="NCBI Taxonomy" id="1802401"/>
    <lineage>
        <taxon>Bacteria</taxon>
        <taxon>Candidatus Uhriibacteriota</taxon>
    </lineage>
</organism>
<dbReference type="Proteomes" id="UP000176897">
    <property type="component" value="Unassembled WGS sequence"/>
</dbReference>
<evidence type="ECO:0000256" key="10">
    <source>
        <dbReference type="HAMAP-Rule" id="MF_00121"/>
    </source>
</evidence>
<dbReference type="InterPro" id="IPR014746">
    <property type="entry name" value="Gln_synth/guanido_kin_cat_dom"/>
</dbReference>
<comment type="catalytic activity">
    <reaction evidence="9 10">
        <text>L-glutamyl-tRNA(Gln) + L-glutamine + ATP + H2O = L-glutaminyl-tRNA(Gln) + L-glutamate + ADP + phosphate + H(+)</text>
        <dbReference type="Rhea" id="RHEA:17521"/>
        <dbReference type="Rhea" id="RHEA-COMP:9681"/>
        <dbReference type="Rhea" id="RHEA-COMP:9684"/>
        <dbReference type="ChEBI" id="CHEBI:15377"/>
        <dbReference type="ChEBI" id="CHEBI:15378"/>
        <dbReference type="ChEBI" id="CHEBI:29985"/>
        <dbReference type="ChEBI" id="CHEBI:30616"/>
        <dbReference type="ChEBI" id="CHEBI:43474"/>
        <dbReference type="ChEBI" id="CHEBI:58359"/>
        <dbReference type="ChEBI" id="CHEBI:78520"/>
        <dbReference type="ChEBI" id="CHEBI:78521"/>
        <dbReference type="ChEBI" id="CHEBI:456216"/>
    </reaction>
</comment>
<evidence type="ECO:0000256" key="7">
    <source>
        <dbReference type="ARBA" id="ARBA00024799"/>
    </source>
</evidence>
<dbReference type="FunFam" id="1.10.10.410:FF:000001">
    <property type="entry name" value="Aspartyl/glutamyl-tRNA(Asn/Gln) amidotransferase subunit B"/>
    <property type="match status" value="1"/>
</dbReference>
<keyword evidence="5 10" id="KW-0067">ATP-binding</keyword>
<feature type="compositionally biased region" description="Low complexity" evidence="11">
    <location>
        <begin position="233"/>
        <end position="244"/>
    </location>
</feature>
<dbReference type="NCBIfam" id="NF004012">
    <property type="entry name" value="PRK05477.1-2"/>
    <property type="match status" value="1"/>
</dbReference>
<gene>
    <name evidence="10" type="primary">gatB</name>
    <name evidence="13" type="ORF">A3B21_01965</name>
</gene>
<evidence type="ECO:0000256" key="8">
    <source>
        <dbReference type="ARBA" id="ARBA00047380"/>
    </source>
</evidence>
<accession>A0A1F7UPB7</accession>
<evidence type="ECO:0000256" key="5">
    <source>
        <dbReference type="ARBA" id="ARBA00022840"/>
    </source>
</evidence>
<evidence type="ECO:0000313" key="13">
    <source>
        <dbReference type="EMBL" id="OGL80121.1"/>
    </source>
</evidence>
<keyword evidence="4 10" id="KW-0547">Nucleotide-binding</keyword>
<reference evidence="13 14" key="1">
    <citation type="journal article" date="2016" name="Nat. Commun.">
        <title>Thousands of microbial genomes shed light on interconnected biogeochemical processes in an aquifer system.</title>
        <authorList>
            <person name="Anantharaman K."/>
            <person name="Brown C.T."/>
            <person name="Hug L.A."/>
            <person name="Sharon I."/>
            <person name="Castelle C.J."/>
            <person name="Probst A.J."/>
            <person name="Thomas B.C."/>
            <person name="Singh A."/>
            <person name="Wilkins M.J."/>
            <person name="Karaoz U."/>
            <person name="Brodie E.L."/>
            <person name="Williams K.H."/>
            <person name="Hubbard S.S."/>
            <person name="Banfield J.F."/>
        </authorList>
    </citation>
    <scope>NUCLEOTIDE SEQUENCE [LARGE SCALE GENOMIC DNA]</scope>
</reference>
<dbReference type="EC" id="6.3.5.-" evidence="10"/>
<evidence type="ECO:0000256" key="4">
    <source>
        <dbReference type="ARBA" id="ARBA00022741"/>
    </source>
</evidence>
<evidence type="ECO:0000256" key="6">
    <source>
        <dbReference type="ARBA" id="ARBA00022917"/>
    </source>
</evidence>
<feature type="region of interest" description="Disordered" evidence="11">
    <location>
        <begin position="132"/>
        <end position="177"/>
    </location>
</feature>
<evidence type="ECO:0000256" key="3">
    <source>
        <dbReference type="ARBA" id="ARBA00022598"/>
    </source>
</evidence>
<dbReference type="NCBIfam" id="TIGR00133">
    <property type="entry name" value="gatB"/>
    <property type="match status" value="1"/>
</dbReference>
<dbReference type="PANTHER" id="PTHR11659">
    <property type="entry name" value="GLUTAMYL-TRNA GLN AMIDOTRANSFERASE SUBUNIT B MITOCHONDRIAL AND PROKARYOTIC PET112-RELATED"/>
    <property type="match status" value="1"/>
</dbReference>
<keyword evidence="3 10" id="KW-0436">Ligase</keyword>
<dbReference type="STRING" id="1802401.A3B21_01965"/>
<comment type="subunit">
    <text evidence="2 10">Heterotrimer of A, B and C subunits.</text>
</comment>
<dbReference type="Gene3D" id="1.10.10.410">
    <property type="match status" value="1"/>
</dbReference>
<evidence type="ECO:0000259" key="12">
    <source>
        <dbReference type="SMART" id="SM00845"/>
    </source>
</evidence>
<name>A0A1F7UPB7_9BACT</name>
<sequence length="543" mass="61221">MKYEPIIGLEIHVQLKTKSKLFCGCDNRGEDAPPNTTVCPICMGHPGTLPVLNKQALEFGLMEALALNCKIPEKAKFDRKNYFYPDLPKGYQISMFDEPICVDGLVPIDIQATGGARKYAEIRITRIHLEDDAAKSMHAPPSPDPRSPSPEGVEDGPSERRPRGGQGEGKNSTYVDFNRAGTPLTEIVTEPDFRSPLEAKTFLHELRRIMRYLGVSDADMEKGHMRCDANISLRPLSSQSPSPRMGEGGGEGLYPKTEIKNINSFRAVERALQYEIQRQTKLWEAGTPPTITTTRGWNDAEGVTEEQRVKEESADYHYFPEPDLPPLLLHEIAEQVRPRMPELPRAKRTRFQEEYGFPSGDAIILTEEKQLADYVEKVMSELQAWVRTLETEGTEEEKWETNKKKLTKLFSGWFISKLFGLMEKHAVDIRRLKITPENFAEFLTLLHENKISSASGLKLLEDMLLTGGHPRLMVKEKKLEQVTNEEEIASVVQEIIDANPEPVADFKAGKQNALQFLVGQVMKATKGRANPPLAQKLLKKMLK</sequence>
<feature type="region of interest" description="Disordered" evidence="11">
    <location>
        <begin position="233"/>
        <end position="255"/>
    </location>
</feature>
<evidence type="ECO:0000313" key="14">
    <source>
        <dbReference type="Proteomes" id="UP000176897"/>
    </source>
</evidence>
<dbReference type="InterPro" id="IPR023168">
    <property type="entry name" value="GatB_Yqey_C_2"/>
</dbReference>
<dbReference type="SMART" id="SM00845">
    <property type="entry name" value="GatB_Yqey"/>
    <property type="match status" value="1"/>
</dbReference>
<dbReference type="GO" id="GO:0005524">
    <property type="term" value="F:ATP binding"/>
    <property type="evidence" value="ECO:0007669"/>
    <property type="project" value="UniProtKB-KW"/>
</dbReference>
<dbReference type="Pfam" id="PF02637">
    <property type="entry name" value="GatB_Yqey"/>
    <property type="match status" value="1"/>
</dbReference>
<feature type="domain" description="Asn/Gln amidotransferase" evidence="12">
    <location>
        <begin position="373"/>
        <end position="542"/>
    </location>
</feature>
<dbReference type="InterPro" id="IPR006075">
    <property type="entry name" value="Asn/Gln-tRNA_Trfase_suB/E_cat"/>
</dbReference>
<comment type="function">
    <text evidence="7 10">Allows the formation of correctly charged Asn-tRNA(Asn) or Gln-tRNA(Gln) through the transamidation of misacylated Asp-tRNA(Asn) or Glu-tRNA(Gln) in organisms which lack either or both of asparaginyl-tRNA or glutaminyl-tRNA synthetases. The reaction takes place in the presence of glutamine and ATP through an activated phospho-Asp-tRNA(Asn) or phospho-Glu-tRNA(Gln).</text>
</comment>
<dbReference type="GO" id="GO:0050566">
    <property type="term" value="F:asparaginyl-tRNA synthase (glutamine-hydrolyzing) activity"/>
    <property type="evidence" value="ECO:0007669"/>
    <property type="project" value="RHEA"/>
</dbReference>
<comment type="catalytic activity">
    <reaction evidence="8 10">
        <text>L-aspartyl-tRNA(Asn) + L-glutamine + ATP + H2O = L-asparaginyl-tRNA(Asn) + L-glutamate + ADP + phosphate + 2 H(+)</text>
        <dbReference type="Rhea" id="RHEA:14513"/>
        <dbReference type="Rhea" id="RHEA-COMP:9674"/>
        <dbReference type="Rhea" id="RHEA-COMP:9677"/>
        <dbReference type="ChEBI" id="CHEBI:15377"/>
        <dbReference type="ChEBI" id="CHEBI:15378"/>
        <dbReference type="ChEBI" id="CHEBI:29985"/>
        <dbReference type="ChEBI" id="CHEBI:30616"/>
        <dbReference type="ChEBI" id="CHEBI:43474"/>
        <dbReference type="ChEBI" id="CHEBI:58359"/>
        <dbReference type="ChEBI" id="CHEBI:78515"/>
        <dbReference type="ChEBI" id="CHEBI:78516"/>
        <dbReference type="ChEBI" id="CHEBI:456216"/>
    </reaction>
</comment>